<evidence type="ECO:0000256" key="1">
    <source>
        <dbReference type="SAM" id="MobiDB-lite"/>
    </source>
</evidence>
<dbReference type="RefSeq" id="XP_049129338.1">
    <property type="nucleotide sequence ID" value="XM_049273381.1"/>
</dbReference>
<proteinExistence type="predicted"/>
<feature type="region of interest" description="Disordered" evidence="1">
    <location>
        <begin position="1"/>
        <end position="35"/>
    </location>
</feature>
<dbReference type="Proteomes" id="UP001055115">
    <property type="component" value="Unassembled WGS sequence"/>
</dbReference>
<dbReference type="GeneID" id="73327971"/>
<protein>
    <submittedName>
        <fullName evidence="2">Uncharacterized protein</fullName>
    </submittedName>
</protein>
<reference evidence="2 3" key="1">
    <citation type="submission" date="2022-03" db="EMBL/GenBank/DDBJ databases">
        <title>Genome data of Colletotrichum spp.</title>
        <authorList>
            <person name="Utami Y.D."/>
            <person name="Hiruma K."/>
        </authorList>
    </citation>
    <scope>NUCLEOTIDE SEQUENCE [LARGE SCALE GENOMIC DNA]</scope>
    <source>
        <strain evidence="2 3">MAFF 239500</strain>
    </source>
</reference>
<feature type="compositionally biased region" description="Polar residues" evidence="1">
    <location>
        <begin position="1"/>
        <end position="22"/>
    </location>
</feature>
<accession>A0AA37P2S3</accession>
<comment type="caution">
    <text evidence="2">The sequence shown here is derived from an EMBL/GenBank/DDBJ whole genome shotgun (WGS) entry which is preliminary data.</text>
</comment>
<evidence type="ECO:0000313" key="2">
    <source>
        <dbReference type="EMBL" id="GKT46988.1"/>
    </source>
</evidence>
<organism evidence="2 3">
    <name type="scientific">Colletotrichum spaethianum</name>
    <dbReference type="NCBI Taxonomy" id="700344"/>
    <lineage>
        <taxon>Eukaryota</taxon>
        <taxon>Fungi</taxon>
        <taxon>Dikarya</taxon>
        <taxon>Ascomycota</taxon>
        <taxon>Pezizomycotina</taxon>
        <taxon>Sordariomycetes</taxon>
        <taxon>Hypocreomycetidae</taxon>
        <taxon>Glomerellales</taxon>
        <taxon>Glomerellaceae</taxon>
        <taxon>Colletotrichum</taxon>
        <taxon>Colletotrichum spaethianum species complex</taxon>
    </lineage>
</organism>
<dbReference type="EMBL" id="BQXU01000018">
    <property type="protein sequence ID" value="GKT46988.1"/>
    <property type="molecule type" value="Genomic_DNA"/>
</dbReference>
<dbReference type="AlphaFoldDB" id="A0AA37P2S3"/>
<sequence>MSALPQGTGNFNREGNALSKQASLDGEAPSGGAQDQLSVSPCFALGVPWGSFACQFFGWPEARGSPDCHPRGGAAGAQSK</sequence>
<gene>
    <name evidence="2" type="ORF">ColSpa_07169</name>
</gene>
<keyword evidence="3" id="KW-1185">Reference proteome</keyword>
<evidence type="ECO:0000313" key="3">
    <source>
        <dbReference type="Proteomes" id="UP001055115"/>
    </source>
</evidence>
<name>A0AA37P2S3_9PEZI</name>